<dbReference type="Gene3D" id="1.25.40.10">
    <property type="entry name" value="Tetratricopeptide repeat domain"/>
    <property type="match status" value="4"/>
</dbReference>
<keyword evidence="1" id="KW-0677">Repeat</keyword>
<dbReference type="STRING" id="1095629.A0A0C9YG54"/>
<evidence type="ECO:0008006" key="6">
    <source>
        <dbReference type="Google" id="ProtNLM"/>
    </source>
</evidence>
<keyword evidence="5" id="KW-1185">Reference proteome</keyword>
<dbReference type="Pfam" id="PF18833">
    <property type="entry name" value="TPR_22"/>
    <property type="match status" value="1"/>
</dbReference>
<dbReference type="GO" id="GO:0055087">
    <property type="term" value="C:Ski complex"/>
    <property type="evidence" value="ECO:0007669"/>
    <property type="project" value="InterPro"/>
</dbReference>
<dbReference type="PANTHER" id="PTHR15704">
    <property type="entry name" value="SUPERKILLER 3 PROTEIN-RELATED"/>
    <property type="match status" value="1"/>
</dbReference>
<dbReference type="EMBL" id="KN838539">
    <property type="protein sequence ID" value="KIK09387.1"/>
    <property type="molecule type" value="Genomic_DNA"/>
</dbReference>
<dbReference type="InterPro" id="IPR011990">
    <property type="entry name" value="TPR-like_helical_dom_sf"/>
</dbReference>
<sequence>MESGDPEESEKVYRRATELNPDQVLAWQGLSKFYELNDKWDRYFDTLTILLKLYSGSQDAQKSADTLQRLLESYRQHGTRVQVVNGLTLLLPGSPFFSLLATLPAPNPTHRTSATMTTQAAVHNTLPTLEEVISLTEAEEEGVFRREIEKRRTRLGASSPEQLRKEVFKEISTESKLPIFYHEVLNHPNTSDDLRRLTESKLLRYKQRQLHSLPNTADLVGIKAKLVSEINNLVDGVILLQIPDELAWTIFFEKCDCEDISGYATDVVAQFITLFAESSMTALFKGYLRYRGVPFITGHEAPDESEDPLDAIFNAYPAVSHTIFANRIVSDVYLADGDYEKTMKAATQGLACLDSFQVDTGMHLQRTHVGIQAVLATSLVHLFPPKYFEQASVLIDEVLAFSPENILCLMGRAYIYQANGEWSDAEPLFCHIIQLLPDDLDIGLRAREERAWCQCQMNDFDNGLSGLQSVIISLNHIYGRDSDVSRCLWRLGSSHWRLGGDEREAAYKFFIAALKHDPAFAPAFSSLGTYYLECACPPDPIRASKCFQKAFELDPRESMAAKRLAGGFSDDGEWELVEVIAKRAIEGEGGLDAGFKEGASGALPKNSWAWAAVGVVELHKKNYPAAIGAFQTALRAEPDNQLIWLRLGESYGKAGRLAAAVKALGRASALDSSDWNCSYLIGDIERRMSHFQNAIDIFKSILDSHPSEVGVLFSLSQAYLDLGQTESSSGFRLRSEESITAAIQIALALIKGSSGFRSVAWKVITDAAFLLSDSPSFVDEGSVRLLFQDAHNLFLDGCSQLAGLVNKRNLQDDMPVNGVAALEVAIFASASRLSICASDQLSCGSAWYDLGISLYSWTIYPRHAADASRIQARAVECLTSALQDDPENEVYWNALGIAQFLLRPMIAQHAYIKALDINSKRASTWVNLGLLCVQYGDFELATKSLHRAQVLDPECTLAWLGQALTAKANGDNVAARALLEHACSLSATLSQADYEFAFHLFQEAKSMKILTFDALLPAYFLIERYCARQPDDAAGLHLFALICEGLGHVTFGEKLVSRAIAILEVAYEELEETEVENQYVIANLTLGRLRLSLGNYLGAVLSFESAMGLLQGETQNSVGNLRYQSCLGSGLAHFMANDLEIAMSFFQEAQAVTDNILLKGKISVLLAQTMWAAGADDHKAIAKAQLLECISHDPENLSAINTLAGMGILTYDDSLVEAALAEILSLPVEERRKMDPQREVDYLLVQHHLGQNHIQKALATAQKNVYVVPADVNERQALASLTLRAKQAGSTLGIVGAPSCKVGESVATASTLLRLHAVAQLTSASSSSKSPIQLAQRAVMLSPSNIDGWKTLAYVQARRRGGEEIY</sequence>
<dbReference type="InterPro" id="IPR019734">
    <property type="entry name" value="TPR_rpt"/>
</dbReference>
<dbReference type="InterPro" id="IPR040962">
    <property type="entry name" value="TPR_22"/>
</dbReference>
<feature type="repeat" description="TPR" evidence="3">
    <location>
        <begin position="641"/>
        <end position="674"/>
    </location>
</feature>
<feature type="repeat" description="TPR" evidence="3">
    <location>
        <begin position="922"/>
        <end position="955"/>
    </location>
</feature>
<dbReference type="OrthoDB" id="421075at2759"/>
<protein>
    <recommendedName>
        <fullName evidence="6">Superkiller protein 3</fullName>
    </recommendedName>
</protein>
<dbReference type="Pfam" id="PF14559">
    <property type="entry name" value="TPR_19"/>
    <property type="match status" value="1"/>
</dbReference>
<dbReference type="Pfam" id="PF13181">
    <property type="entry name" value="TPR_8"/>
    <property type="match status" value="1"/>
</dbReference>
<name>A0A0C9YG54_9AGAR</name>
<organism evidence="4 5">
    <name type="scientific">Laccaria amethystina LaAM-08-1</name>
    <dbReference type="NCBI Taxonomy" id="1095629"/>
    <lineage>
        <taxon>Eukaryota</taxon>
        <taxon>Fungi</taxon>
        <taxon>Dikarya</taxon>
        <taxon>Basidiomycota</taxon>
        <taxon>Agaricomycotina</taxon>
        <taxon>Agaricomycetes</taxon>
        <taxon>Agaricomycetidae</taxon>
        <taxon>Agaricales</taxon>
        <taxon>Agaricineae</taxon>
        <taxon>Hydnangiaceae</taxon>
        <taxon>Laccaria</taxon>
    </lineage>
</organism>
<accession>A0A0C9YG54</accession>
<gene>
    <name evidence="4" type="ORF">K443DRAFT_456221</name>
</gene>
<dbReference type="SMART" id="SM00028">
    <property type="entry name" value="TPR"/>
    <property type="match status" value="10"/>
</dbReference>
<dbReference type="PROSITE" id="PS50005">
    <property type="entry name" value="TPR"/>
    <property type="match status" value="3"/>
</dbReference>
<evidence type="ECO:0000256" key="2">
    <source>
        <dbReference type="ARBA" id="ARBA00022803"/>
    </source>
</evidence>
<dbReference type="HOGENOM" id="CLU_001688_1_0_1"/>
<dbReference type="GO" id="GO:0006401">
    <property type="term" value="P:RNA catabolic process"/>
    <property type="evidence" value="ECO:0007669"/>
    <property type="project" value="InterPro"/>
</dbReference>
<evidence type="ECO:0000313" key="4">
    <source>
        <dbReference type="EMBL" id="KIK09387.1"/>
    </source>
</evidence>
<evidence type="ECO:0000256" key="1">
    <source>
        <dbReference type="ARBA" id="ARBA00022737"/>
    </source>
</evidence>
<dbReference type="InterPro" id="IPR039226">
    <property type="entry name" value="Ski3/TTC37"/>
</dbReference>
<reference evidence="4 5" key="1">
    <citation type="submission" date="2014-04" db="EMBL/GenBank/DDBJ databases">
        <authorList>
            <consortium name="DOE Joint Genome Institute"/>
            <person name="Kuo A."/>
            <person name="Kohler A."/>
            <person name="Nagy L.G."/>
            <person name="Floudas D."/>
            <person name="Copeland A."/>
            <person name="Barry K.W."/>
            <person name="Cichocki N."/>
            <person name="Veneault-Fourrey C."/>
            <person name="LaButti K."/>
            <person name="Lindquist E.A."/>
            <person name="Lipzen A."/>
            <person name="Lundell T."/>
            <person name="Morin E."/>
            <person name="Murat C."/>
            <person name="Sun H."/>
            <person name="Tunlid A."/>
            <person name="Henrissat B."/>
            <person name="Grigoriev I.V."/>
            <person name="Hibbett D.S."/>
            <person name="Martin F."/>
            <person name="Nordberg H.P."/>
            <person name="Cantor M.N."/>
            <person name="Hua S.X."/>
        </authorList>
    </citation>
    <scope>NUCLEOTIDE SEQUENCE [LARGE SCALE GENOMIC DNA]</scope>
    <source>
        <strain evidence="4 5">LaAM-08-1</strain>
    </source>
</reference>
<dbReference type="Proteomes" id="UP000054477">
    <property type="component" value="Unassembled WGS sequence"/>
</dbReference>
<dbReference type="PANTHER" id="PTHR15704:SF7">
    <property type="entry name" value="SUPERKILLER COMPLEX PROTEIN 3"/>
    <property type="match status" value="1"/>
</dbReference>
<proteinExistence type="predicted"/>
<keyword evidence="2 3" id="KW-0802">TPR repeat</keyword>
<evidence type="ECO:0000256" key="3">
    <source>
        <dbReference type="PROSITE-ProRule" id="PRU00339"/>
    </source>
</evidence>
<feature type="repeat" description="TPR" evidence="3">
    <location>
        <begin position="607"/>
        <end position="640"/>
    </location>
</feature>
<reference evidence="5" key="2">
    <citation type="submission" date="2015-01" db="EMBL/GenBank/DDBJ databases">
        <title>Evolutionary Origins and Diversification of the Mycorrhizal Mutualists.</title>
        <authorList>
            <consortium name="DOE Joint Genome Institute"/>
            <consortium name="Mycorrhizal Genomics Consortium"/>
            <person name="Kohler A."/>
            <person name="Kuo A."/>
            <person name="Nagy L.G."/>
            <person name="Floudas D."/>
            <person name="Copeland A."/>
            <person name="Barry K.W."/>
            <person name="Cichocki N."/>
            <person name="Veneault-Fourrey C."/>
            <person name="LaButti K."/>
            <person name="Lindquist E.A."/>
            <person name="Lipzen A."/>
            <person name="Lundell T."/>
            <person name="Morin E."/>
            <person name="Murat C."/>
            <person name="Riley R."/>
            <person name="Ohm R."/>
            <person name="Sun H."/>
            <person name="Tunlid A."/>
            <person name="Henrissat B."/>
            <person name="Grigoriev I.V."/>
            <person name="Hibbett D.S."/>
            <person name="Martin F."/>
        </authorList>
    </citation>
    <scope>NUCLEOTIDE SEQUENCE [LARGE SCALE GENOMIC DNA]</scope>
    <source>
        <strain evidence="5">LaAM-08-1</strain>
    </source>
</reference>
<dbReference type="SUPFAM" id="SSF48452">
    <property type="entry name" value="TPR-like"/>
    <property type="match status" value="3"/>
</dbReference>
<evidence type="ECO:0000313" key="5">
    <source>
        <dbReference type="Proteomes" id="UP000054477"/>
    </source>
</evidence>